<dbReference type="RefSeq" id="WP_175316002.1">
    <property type="nucleotide sequence ID" value="NZ_JABWDG010000086.1"/>
</dbReference>
<organism evidence="5 6">
    <name type="scientific">Odoribacter splanchnicus</name>
    <dbReference type="NCBI Taxonomy" id="28118"/>
    <lineage>
        <taxon>Bacteria</taxon>
        <taxon>Pseudomonadati</taxon>
        <taxon>Bacteroidota</taxon>
        <taxon>Bacteroidia</taxon>
        <taxon>Bacteroidales</taxon>
        <taxon>Odoribacteraceae</taxon>
        <taxon>Odoribacter</taxon>
    </lineage>
</organism>
<dbReference type="Pfam" id="PF00465">
    <property type="entry name" value="Fe-ADH"/>
    <property type="match status" value="1"/>
</dbReference>
<dbReference type="GO" id="GO:0046872">
    <property type="term" value="F:metal ion binding"/>
    <property type="evidence" value="ECO:0007669"/>
    <property type="project" value="InterPro"/>
</dbReference>
<name>A0AAW5CF40_9BACT</name>
<dbReference type="Proteomes" id="UP001199750">
    <property type="component" value="Unassembled WGS sequence"/>
</dbReference>
<dbReference type="PANTHER" id="PTHR11496">
    <property type="entry name" value="ALCOHOL DEHYDROGENASE"/>
    <property type="match status" value="1"/>
</dbReference>
<dbReference type="Pfam" id="PF25137">
    <property type="entry name" value="ADH_Fe_C"/>
    <property type="match status" value="1"/>
</dbReference>
<sequence length="369" mass="41839">MYQRYYLGKDSIRNLINEVEYYRPNSVFLVRGKKSYESCGAQSVINNALVSLNLNVVEFWDFETNPKMEDLQKGLKLLTANHCNIILAIGGGSVLDMAKLIRFFNSYKGEITDSVFEQQNEVLPLIAIPTTAGTGSEATHFAVLYKDQVKYSIAHEAILPDVAIVDPVFTYNNSSYLSATTGFDALAQALEAFWNLNSTTESDLYATKAISLLWHNLPLLIHTSEDKIRDEVAEGAFWAGRAINITKTTAPHAFSYPLTTFYQVPHGHAVAIVFPWIMQLNLNYMLQNNPESYNKIVLLNKEIGMFNRIDKETGMKMKIYIDNLNLKNHLIGQVDLNLITKYVDPVRLKNNPCLISTKMVREIYQNIFN</sequence>
<dbReference type="GO" id="GO:0017000">
    <property type="term" value="P:antibiotic biosynthetic process"/>
    <property type="evidence" value="ECO:0007669"/>
    <property type="project" value="InterPro"/>
</dbReference>
<dbReference type="GO" id="GO:0004022">
    <property type="term" value="F:alcohol dehydrogenase (NAD+) activity"/>
    <property type="evidence" value="ECO:0007669"/>
    <property type="project" value="TreeGrafter"/>
</dbReference>
<evidence type="ECO:0000313" key="5">
    <source>
        <dbReference type="EMBL" id="MCG4959837.1"/>
    </source>
</evidence>
<dbReference type="CDD" id="cd08182">
    <property type="entry name" value="HEPD"/>
    <property type="match status" value="1"/>
</dbReference>
<feature type="domain" description="Alcohol dehydrogenase iron-type/glycerol dehydrogenase GldA" evidence="3">
    <location>
        <begin position="4"/>
        <end position="167"/>
    </location>
</feature>
<protein>
    <submittedName>
        <fullName evidence="5">Phosphonoacetaldehyde reductase</fullName>
    </submittedName>
</protein>
<comment type="caution">
    <text evidence="5">The sequence shown here is derived from an EMBL/GenBank/DDBJ whole genome shotgun (WGS) entry which is preliminary data.</text>
</comment>
<dbReference type="SUPFAM" id="SSF56796">
    <property type="entry name" value="Dehydroquinate synthase-like"/>
    <property type="match status" value="1"/>
</dbReference>
<evidence type="ECO:0000259" key="4">
    <source>
        <dbReference type="Pfam" id="PF25137"/>
    </source>
</evidence>
<dbReference type="FunFam" id="3.40.50.1970:FF:000003">
    <property type="entry name" value="Alcohol dehydrogenase, iron-containing"/>
    <property type="match status" value="1"/>
</dbReference>
<comment type="similarity">
    <text evidence="1">Belongs to the iron-containing alcohol dehydrogenase family.</text>
</comment>
<evidence type="ECO:0000256" key="1">
    <source>
        <dbReference type="ARBA" id="ARBA00007358"/>
    </source>
</evidence>
<feature type="domain" description="Fe-containing alcohol dehydrogenase-like C-terminal" evidence="4">
    <location>
        <begin position="179"/>
        <end position="330"/>
    </location>
</feature>
<dbReference type="EMBL" id="JAKNDN010000013">
    <property type="protein sequence ID" value="MCG4959837.1"/>
    <property type="molecule type" value="Genomic_DNA"/>
</dbReference>
<dbReference type="Gene3D" id="3.40.50.1970">
    <property type="match status" value="1"/>
</dbReference>
<evidence type="ECO:0000313" key="6">
    <source>
        <dbReference type="Proteomes" id="UP001199750"/>
    </source>
</evidence>
<dbReference type="AlphaFoldDB" id="A0AAW5CF40"/>
<dbReference type="Gene3D" id="1.20.1090.10">
    <property type="entry name" value="Dehydroquinate synthase-like - alpha domain"/>
    <property type="match status" value="1"/>
</dbReference>
<keyword evidence="2" id="KW-0560">Oxidoreductase</keyword>
<reference evidence="5" key="1">
    <citation type="submission" date="2022-01" db="EMBL/GenBank/DDBJ databases">
        <title>Collection of gut derived symbiotic bacterial strains cultured from healthy donors.</title>
        <authorList>
            <person name="Lin H."/>
            <person name="Kohout C."/>
            <person name="Waligurski E."/>
            <person name="Pamer E.G."/>
        </authorList>
    </citation>
    <scope>NUCLEOTIDE SEQUENCE</scope>
    <source>
        <strain evidence="5">DFI.1.149</strain>
    </source>
</reference>
<proteinExistence type="inferred from homology"/>
<evidence type="ECO:0000259" key="3">
    <source>
        <dbReference type="Pfam" id="PF00465"/>
    </source>
</evidence>
<dbReference type="InterPro" id="IPR035873">
    <property type="entry name" value="PhpC"/>
</dbReference>
<gene>
    <name evidence="5" type="ORF">L0P03_08250</name>
</gene>
<dbReference type="InterPro" id="IPR056798">
    <property type="entry name" value="ADH_Fe_C"/>
</dbReference>
<dbReference type="InterPro" id="IPR001670">
    <property type="entry name" value="ADH_Fe/GldA"/>
</dbReference>
<dbReference type="InterPro" id="IPR039697">
    <property type="entry name" value="Alcohol_dehydrogenase_Fe"/>
</dbReference>
<accession>A0AAW5CF40</accession>
<dbReference type="PANTHER" id="PTHR11496:SF102">
    <property type="entry name" value="ALCOHOL DEHYDROGENASE 4"/>
    <property type="match status" value="1"/>
</dbReference>
<evidence type="ECO:0000256" key="2">
    <source>
        <dbReference type="ARBA" id="ARBA00023002"/>
    </source>
</evidence>